<keyword evidence="3" id="KW-0238">DNA-binding</keyword>
<evidence type="ECO:0000256" key="6">
    <source>
        <dbReference type="SAM" id="MobiDB-lite"/>
    </source>
</evidence>
<evidence type="ECO:0000256" key="4">
    <source>
        <dbReference type="ARBA" id="ARBA00023163"/>
    </source>
</evidence>
<dbReference type="EMBL" id="BMAC01000149">
    <property type="protein sequence ID" value="GFP87569.1"/>
    <property type="molecule type" value="Genomic_DNA"/>
</dbReference>
<dbReference type="InterPro" id="IPR046347">
    <property type="entry name" value="bZIP_sf"/>
</dbReference>
<accession>A0A830BPE7</accession>
<dbReference type="OrthoDB" id="551672at2759"/>
<dbReference type="GO" id="GO:0005634">
    <property type="term" value="C:nucleus"/>
    <property type="evidence" value="ECO:0007669"/>
    <property type="project" value="UniProtKB-SubCell"/>
</dbReference>
<dbReference type="Gene3D" id="1.20.5.170">
    <property type="match status" value="1"/>
</dbReference>
<dbReference type="SUPFAM" id="SSF57959">
    <property type="entry name" value="Leucine zipper domain"/>
    <property type="match status" value="1"/>
</dbReference>
<organism evidence="8 9">
    <name type="scientific">Phtheirospermum japonicum</name>
    <dbReference type="NCBI Taxonomy" id="374723"/>
    <lineage>
        <taxon>Eukaryota</taxon>
        <taxon>Viridiplantae</taxon>
        <taxon>Streptophyta</taxon>
        <taxon>Embryophyta</taxon>
        <taxon>Tracheophyta</taxon>
        <taxon>Spermatophyta</taxon>
        <taxon>Magnoliopsida</taxon>
        <taxon>eudicotyledons</taxon>
        <taxon>Gunneridae</taxon>
        <taxon>Pentapetalae</taxon>
        <taxon>asterids</taxon>
        <taxon>lamiids</taxon>
        <taxon>Lamiales</taxon>
        <taxon>Orobanchaceae</taxon>
        <taxon>Orobanchaceae incertae sedis</taxon>
        <taxon>Phtheirospermum</taxon>
    </lineage>
</organism>
<evidence type="ECO:0000256" key="3">
    <source>
        <dbReference type="ARBA" id="ARBA00023125"/>
    </source>
</evidence>
<dbReference type="PROSITE" id="PS00036">
    <property type="entry name" value="BZIP_BASIC"/>
    <property type="match status" value="1"/>
</dbReference>
<dbReference type="GO" id="GO:0003700">
    <property type="term" value="F:DNA-binding transcription factor activity"/>
    <property type="evidence" value="ECO:0007669"/>
    <property type="project" value="InterPro"/>
</dbReference>
<sequence>MMYTQNRVQDQPQPQPPVPEDPTLTPSEIHEIFSLLQSLPSGQSTSSSETNRSVYSNEERKRRRMVSNRESARRSRVRKKRHLEDLTKEVNRLKLENRELKNCLCMLTRDCHLVQRDSNRLVSLSIFLHHKLTGLHQILAPTILQRQ</sequence>
<dbReference type="InterPro" id="IPR004827">
    <property type="entry name" value="bZIP"/>
</dbReference>
<proteinExistence type="predicted"/>
<dbReference type="PANTHER" id="PTHR45764">
    <property type="entry name" value="BZIP TRANSCRIPTION FACTOR 44"/>
    <property type="match status" value="1"/>
</dbReference>
<keyword evidence="5" id="KW-0539">Nucleus</keyword>
<feature type="region of interest" description="Disordered" evidence="6">
    <location>
        <begin position="1"/>
        <end position="79"/>
    </location>
</feature>
<dbReference type="CDD" id="cd14702">
    <property type="entry name" value="bZIP_plant_GBF1"/>
    <property type="match status" value="1"/>
</dbReference>
<feature type="domain" description="BZIP" evidence="7">
    <location>
        <begin position="58"/>
        <end position="110"/>
    </location>
</feature>
<keyword evidence="9" id="KW-1185">Reference proteome</keyword>
<dbReference type="GO" id="GO:0045893">
    <property type="term" value="P:positive regulation of DNA-templated transcription"/>
    <property type="evidence" value="ECO:0007669"/>
    <property type="project" value="TreeGrafter"/>
</dbReference>
<dbReference type="Proteomes" id="UP000653305">
    <property type="component" value="Unassembled WGS sequence"/>
</dbReference>
<evidence type="ECO:0000313" key="9">
    <source>
        <dbReference type="Proteomes" id="UP000653305"/>
    </source>
</evidence>
<evidence type="ECO:0000259" key="7">
    <source>
        <dbReference type="PROSITE" id="PS50217"/>
    </source>
</evidence>
<evidence type="ECO:0000256" key="1">
    <source>
        <dbReference type="ARBA" id="ARBA00004123"/>
    </source>
</evidence>
<dbReference type="AlphaFoldDB" id="A0A830BPE7"/>
<keyword evidence="2" id="KW-0805">Transcription regulation</keyword>
<evidence type="ECO:0000256" key="2">
    <source>
        <dbReference type="ARBA" id="ARBA00023015"/>
    </source>
</evidence>
<evidence type="ECO:0000313" key="8">
    <source>
        <dbReference type="EMBL" id="GFP87569.1"/>
    </source>
</evidence>
<keyword evidence="4" id="KW-0804">Transcription</keyword>
<gene>
    <name evidence="8" type="ORF">PHJA_000900600</name>
</gene>
<protein>
    <submittedName>
        <fullName evidence="8">Protein abscisic acid-insensitive 5</fullName>
    </submittedName>
</protein>
<dbReference type="PANTHER" id="PTHR45764:SF45">
    <property type="entry name" value="BZIP DOMAIN-CONTAINING PROTEIN"/>
    <property type="match status" value="1"/>
</dbReference>
<dbReference type="FunFam" id="1.20.5.170:FF:000020">
    <property type="entry name" value="BZIP transcription factor"/>
    <property type="match status" value="1"/>
</dbReference>
<dbReference type="GO" id="GO:0000976">
    <property type="term" value="F:transcription cis-regulatory region binding"/>
    <property type="evidence" value="ECO:0007669"/>
    <property type="project" value="TreeGrafter"/>
</dbReference>
<dbReference type="SMART" id="SM00338">
    <property type="entry name" value="BRLZ"/>
    <property type="match status" value="1"/>
</dbReference>
<dbReference type="GO" id="GO:0046982">
    <property type="term" value="F:protein heterodimerization activity"/>
    <property type="evidence" value="ECO:0007669"/>
    <property type="project" value="UniProtKB-ARBA"/>
</dbReference>
<dbReference type="Pfam" id="PF00170">
    <property type="entry name" value="bZIP_1"/>
    <property type="match status" value="1"/>
</dbReference>
<evidence type="ECO:0000256" key="5">
    <source>
        <dbReference type="ARBA" id="ARBA00023242"/>
    </source>
</evidence>
<dbReference type="PROSITE" id="PS50217">
    <property type="entry name" value="BZIP"/>
    <property type="match status" value="1"/>
</dbReference>
<feature type="compositionally biased region" description="Low complexity" evidence="6">
    <location>
        <begin position="34"/>
        <end position="56"/>
    </location>
</feature>
<dbReference type="InterPro" id="IPR045314">
    <property type="entry name" value="bZIP_plant_GBF1"/>
</dbReference>
<name>A0A830BPE7_9LAMI</name>
<comment type="subcellular location">
    <subcellularLocation>
        <location evidence="1">Nucleus</location>
    </subcellularLocation>
</comment>
<comment type="caution">
    <text evidence="8">The sequence shown here is derived from an EMBL/GenBank/DDBJ whole genome shotgun (WGS) entry which is preliminary data.</text>
</comment>
<reference evidence="8" key="1">
    <citation type="submission" date="2020-07" db="EMBL/GenBank/DDBJ databases">
        <title>Ethylene signaling mediates host invasion by parasitic plants.</title>
        <authorList>
            <person name="Yoshida S."/>
        </authorList>
    </citation>
    <scope>NUCLEOTIDE SEQUENCE</scope>
    <source>
        <strain evidence="8">Okayama</strain>
    </source>
</reference>